<comment type="caution">
    <text evidence="1">The sequence shown here is derived from an EMBL/GenBank/DDBJ whole genome shotgun (WGS) entry which is preliminary data.</text>
</comment>
<dbReference type="GO" id="GO:0006412">
    <property type="term" value="P:translation"/>
    <property type="evidence" value="ECO:0007669"/>
    <property type="project" value="InterPro"/>
</dbReference>
<dbReference type="Pfam" id="PF01777">
    <property type="entry name" value="Ribosomal_L27e"/>
    <property type="match status" value="1"/>
</dbReference>
<sequence>MTGDVGKWASQTCQERIEQAWKRTPPTLALRPMQLAVELGDFIKPRDVCWLDATPDAKLSLKNTDEGTSQAALTTLLWSSVDIPMDKTVVNMDVFRDLALKPKVSGETKVKFEEPHKTSKSKRFF</sequence>
<evidence type="ECO:0000313" key="2">
    <source>
        <dbReference type="Proteomes" id="UP000092124"/>
    </source>
</evidence>
<dbReference type="GO" id="GO:0003735">
    <property type="term" value="F:structural constituent of ribosome"/>
    <property type="evidence" value="ECO:0007669"/>
    <property type="project" value="InterPro"/>
</dbReference>
<dbReference type="Proteomes" id="UP000092124">
    <property type="component" value="Unassembled WGS sequence"/>
</dbReference>
<dbReference type="AlphaFoldDB" id="A0A1A6FV81"/>
<proteinExistence type="predicted"/>
<keyword evidence="2" id="KW-1185">Reference proteome</keyword>
<dbReference type="GO" id="GO:0005840">
    <property type="term" value="C:ribosome"/>
    <property type="evidence" value="ECO:0007669"/>
    <property type="project" value="InterPro"/>
</dbReference>
<dbReference type="InterPro" id="IPR001141">
    <property type="entry name" value="Ribosomal_eL27"/>
</dbReference>
<protein>
    <submittedName>
        <fullName evidence="1">Uncharacterized protein</fullName>
    </submittedName>
</protein>
<reference evidence="1 2" key="1">
    <citation type="submission" date="2016-06" db="EMBL/GenBank/DDBJ databases">
        <title>The Draft Genome Sequence and Annotation of the Desert Woodrat Neotoma lepida.</title>
        <authorList>
            <person name="Campbell M."/>
            <person name="Oakeson K.F."/>
            <person name="Yandell M."/>
            <person name="Halpert J.R."/>
            <person name="Dearing D."/>
        </authorList>
    </citation>
    <scope>NUCLEOTIDE SEQUENCE [LARGE SCALE GENOMIC DNA]</scope>
    <source>
        <strain evidence="1">417</strain>
        <tissue evidence="1">Liver</tissue>
    </source>
</reference>
<dbReference type="InterPro" id="IPR038655">
    <property type="entry name" value="Ribosomal_eL27_sf"/>
</dbReference>
<dbReference type="EMBL" id="LZPO01117081">
    <property type="protein sequence ID" value="OBS57479.1"/>
    <property type="molecule type" value="Genomic_DNA"/>
</dbReference>
<dbReference type="STRING" id="56216.A0A1A6FV81"/>
<gene>
    <name evidence="1" type="ORF">A6R68_11396</name>
</gene>
<evidence type="ECO:0000313" key="1">
    <source>
        <dbReference type="EMBL" id="OBS57479.1"/>
    </source>
</evidence>
<accession>A0A1A6FV81</accession>
<name>A0A1A6FV81_NEOLE</name>
<dbReference type="Gene3D" id="2.30.30.770">
    <property type="match status" value="1"/>
</dbReference>
<organism evidence="1 2">
    <name type="scientific">Neotoma lepida</name>
    <name type="common">Desert woodrat</name>
    <dbReference type="NCBI Taxonomy" id="56216"/>
    <lineage>
        <taxon>Eukaryota</taxon>
        <taxon>Metazoa</taxon>
        <taxon>Chordata</taxon>
        <taxon>Craniata</taxon>
        <taxon>Vertebrata</taxon>
        <taxon>Euteleostomi</taxon>
        <taxon>Mammalia</taxon>
        <taxon>Eutheria</taxon>
        <taxon>Euarchontoglires</taxon>
        <taxon>Glires</taxon>
        <taxon>Rodentia</taxon>
        <taxon>Myomorpha</taxon>
        <taxon>Muroidea</taxon>
        <taxon>Cricetidae</taxon>
        <taxon>Neotominae</taxon>
        <taxon>Neotoma</taxon>
    </lineage>
</organism>
<dbReference type="OrthoDB" id="2365484at2759"/>